<dbReference type="Pfam" id="PF00042">
    <property type="entry name" value="Globin"/>
    <property type="match status" value="1"/>
</dbReference>
<evidence type="ECO:0000256" key="15">
    <source>
        <dbReference type="RuleBase" id="RU000356"/>
    </source>
</evidence>
<dbReference type="SUPFAM" id="SSF46458">
    <property type="entry name" value="Globin-like"/>
    <property type="match status" value="1"/>
</dbReference>
<dbReference type="Gene3D" id="3.40.50.80">
    <property type="entry name" value="Nucleotide-binding domain of ferredoxin-NADP reductase (FNR) module"/>
    <property type="match status" value="1"/>
</dbReference>
<evidence type="ECO:0000256" key="10">
    <source>
        <dbReference type="ARBA" id="ARBA00023027"/>
    </source>
</evidence>
<dbReference type="Proteomes" id="UP001447008">
    <property type="component" value="Unassembled WGS sequence"/>
</dbReference>
<dbReference type="InterPro" id="IPR001433">
    <property type="entry name" value="OxRdtase_FAD/NAD-bd"/>
</dbReference>
<organism evidence="18 19">
    <name type="scientific">Pseudoalteromonas qingdaonensis</name>
    <dbReference type="NCBI Taxonomy" id="3131913"/>
    <lineage>
        <taxon>Bacteria</taxon>
        <taxon>Pseudomonadati</taxon>
        <taxon>Pseudomonadota</taxon>
        <taxon>Gammaproteobacteria</taxon>
        <taxon>Alteromonadales</taxon>
        <taxon>Pseudoalteromonadaceae</taxon>
        <taxon>Pseudoalteromonas</taxon>
    </lineage>
</organism>
<evidence type="ECO:0000256" key="12">
    <source>
        <dbReference type="ARBA" id="ARBA00034078"/>
    </source>
</evidence>
<evidence type="ECO:0000259" key="16">
    <source>
        <dbReference type="PROSITE" id="PS01033"/>
    </source>
</evidence>
<comment type="catalytic activity">
    <reaction evidence="13">
        <text>2 nitric oxide + NADH + 2 O2 = 2 nitrate + NAD(+) + H(+)</text>
        <dbReference type="Rhea" id="RHEA:19469"/>
        <dbReference type="ChEBI" id="CHEBI:15378"/>
        <dbReference type="ChEBI" id="CHEBI:15379"/>
        <dbReference type="ChEBI" id="CHEBI:16480"/>
        <dbReference type="ChEBI" id="CHEBI:17632"/>
        <dbReference type="ChEBI" id="CHEBI:57540"/>
        <dbReference type="ChEBI" id="CHEBI:57945"/>
        <dbReference type="EC" id="1.14.12.17"/>
    </reaction>
</comment>
<keyword evidence="19" id="KW-1185">Reference proteome</keyword>
<evidence type="ECO:0000256" key="14">
    <source>
        <dbReference type="ARBA" id="ARBA00049433"/>
    </source>
</evidence>
<evidence type="ECO:0000256" key="7">
    <source>
        <dbReference type="ARBA" id="ARBA00022723"/>
    </source>
</evidence>
<dbReference type="Pfam" id="PF00175">
    <property type="entry name" value="NAD_binding_1"/>
    <property type="match status" value="1"/>
</dbReference>
<gene>
    <name evidence="18" type="primary">hmpA</name>
    <name evidence="18" type="ORF">WCN91_11580</name>
</gene>
<evidence type="ECO:0000259" key="17">
    <source>
        <dbReference type="PROSITE" id="PS51384"/>
    </source>
</evidence>
<evidence type="ECO:0000256" key="3">
    <source>
        <dbReference type="ARBA" id="ARBA00012229"/>
    </source>
</evidence>
<dbReference type="CDD" id="cd06184">
    <property type="entry name" value="flavohem_like_fad_nad_binding"/>
    <property type="match status" value="1"/>
</dbReference>
<dbReference type="InterPro" id="IPR009050">
    <property type="entry name" value="Globin-like_sf"/>
</dbReference>
<reference evidence="18 19" key="1">
    <citation type="submission" date="2024-03" db="EMBL/GenBank/DDBJ databases">
        <title>Pseudoalteromonas qingdaonensis sp. nov., isolated from the intestines of marine benthic organisms.</title>
        <authorList>
            <person name="Lin X."/>
            <person name="Fang S."/>
            <person name="Hu X."/>
        </authorList>
    </citation>
    <scope>NUCLEOTIDE SEQUENCE [LARGE SCALE GENOMIC DNA]</scope>
    <source>
        <strain evidence="18 19">YIC-827</strain>
    </source>
</reference>
<dbReference type="RefSeq" id="WP_342679223.1">
    <property type="nucleotide sequence ID" value="NZ_JBCGCU010000013.1"/>
</dbReference>
<dbReference type="GO" id="GO:0008941">
    <property type="term" value="F:nitric oxide dioxygenase NAD(P)H activity"/>
    <property type="evidence" value="ECO:0007669"/>
    <property type="project" value="UniProtKB-EC"/>
</dbReference>
<dbReference type="SUPFAM" id="SSF52343">
    <property type="entry name" value="Ferredoxin reductase-like, C-terminal NADP-linked domain"/>
    <property type="match status" value="1"/>
</dbReference>
<dbReference type="Gene3D" id="1.10.490.10">
    <property type="entry name" value="Globins"/>
    <property type="match status" value="1"/>
</dbReference>
<keyword evidence="8" id="KW-0521">NADP</keyword>
<comment type="cofactor">
    <cofactor evidence="1">
        <name>heme b</name>
        <dbReference type="ChEBI" id="CHEBI:60344"/>
    </cofactor>
</comment>
<keyword evidence="6 15" id="KW-0561">Oxygen transport</keyword>
<evidence type="ECO:0000256" key="8">
    <source>
        <dbReference type="ARBA" id="ARBA00022857"/>
    </source>
</evidence>
<evidence type="ECO:0000256" key="11">
    <source>
        <dbReference type="ARBA" id="ARBA00025094"/>
    </source>
</evidence>
<dbReference type="Gene3D" id="2.40.30.10">
    <property type="entry name" value="Translation factors"/>
    <property type="match status" value="1"/>
</dbReference>
<keyword evidence="5 15" id="KW-0349">Heme</keyword>
<dbReference type="PRINTS" id="PR00371">
    <property type="entry name" value="FPNCR"/>
</dbReference>
<comment type="similarity">
    <text evidence="15">Belongs to the globin family.</text>
</comment>
<dbReference type="InterPro" id="IPR008333">
    <property type="entry name" value="Cbr1-like_FAD-bd_dom"/>
</dbReference>
<dbReference type="InterPro" id="IPR000971">
    <property type="entry name" value="Globin"/>
</dbReference>
<evidence type="ECO:0000256" key="1">
    <source>
        <dbReference type="ARBA" id="ARBA00001970"/>
    </source>
</evidence>
<keyword evidence="18" id="KW-0560">Oxidoreductase</keyword>
<evidence type="ECO:0000256" key="2">
    <source>
        <dbReference type="ARBA" id="ARBA00006401"/>
    </source>
</evidence>
<dbReference type="InterPro" id="IPR017927">
    <property type="entry name" value="FAD-bd_FR_type"/>
</dbReference>
<keyword evidence="4" id="KW-0216">Detoxification</keyword>
<dbReference type="PANTHER" id="PTHR43396">
    <property type="entry name" value="FLAVOHEMOPROTEIN"/>
    <property type="match status" value="1"/>
</dbReference>
<comment type="similarity">
    <text evidence="2">In the C-terminal section; belongs to the flavoprotein pyridine nucleotide cytochrome reductase family.</text>
</comment>
<accession>A0ABU9MXP6</accession>
<dbReference type="NCBIfam" id="NF009805">
    <property type="entry name" value="PRK13289.1"/>
    <property type="match status" value="1"/>
</dbReference>
<comment type="catalytic activity">
    <reaction evidence="14">
        <text>2 nitric oxide + NADPH + 2 O2 = 2 nitrate + NADP(+) + H(+)</text>
        <dbReference type="Rhea" id="RHEA:19465"/>
        <dbReference type="ChEBI" id="CHEBI:15378"/>
        <dbReference type="ChEBI" id="CHEBI:15379"/>
        <dbReference type="ChEBI" id="CHEBI:16480"/>
        <dbReference type="ChEBI" id="CHEBI:17632"/>
        <dbReference type="ChEBI" id="CHEBI:57783"/>
        <dbReference type="ChEBI" id="CHEBI:58349"/>
        <dbReference type="EC" id="1.14.12.17"/>
    </reaction>
</comment>
<name>A0ABU9MXP6_9GAMM</name>
<sequence length="393" mass="44432">MLSIQDIKTVQSTLPLIEQAGAAVTEHFYTRMFTHNPELKDIFNLSNQHSGRQKLALFEAIVAYAKNLDNPAVLAHAIERIANKHVSFDIKADDYDIVGHHLIETMRELLSHHFTQAVEQAWGKAYGILANIFISREEQLYSQRASAIGGWRGKRAFQLAEKTQESELVTSFTFRPVDCQPVMDFQPGQYIAIELQPDTSEHIEIRQYSLSAKANGKDYRISVKREGDTQLGVVSNYLHNRLSVGDLVDLHAPTGDFFFTNKQQPVVLISAGVGITPMQSMLETLAHSQYAHPVTFIHACENQAQHSFAAHTAHLCEQHNWRHYTWYNQEQGNGQHTFAGLIDFSQIELPIADGEYYLCGPVAFMQFAKEKLQLLGIDEARIHYEVFGPHATL</sequence>
<feature type="domain" description="FAD-binding FR-type" evidence="17">
    <location>
        <begin position="152"/>
        <end position="260"/>
    </location>
</feature>
<evidence type="ECO:0000313" key="18">
    <source>
        <dbReference type="EMBL" id="MEM0516046.1"/>
    </source>
</evidence>
<dbReference type="InterPro" id="IPR001709">
    <property type="entry name" value="Flavoprot_Pyr_Nucl_cyt_Rdtase"/>
</dbReference>
<proteinExistence type="inferred from homology"/>
<comment type="caution">
    <text evidence="18">The sequence shown here is derived from an EMBL/GenBank/DDBJ whole genome shotgun (WGS) entry which is preliminary data.</text>
</comment>
<dbReference type="PROSITE" id="PS51384">
    <property type="entry name" value="FAD_FR"/>
    <property type="match status" value="1"/>
</dbReference>
<dbReference type="InterPro" id="IPR039261">
    <property type="entry name" value="FNR_nucleotide-bd"/>
</dbReference>
<keyword evidence="7" id="KW-0479">Metal-binding</keyword>
<evidence type="ECO:0000313" key="19">
    <source>
        <dbReference type="Proteomes" id="UP001447008"/>
    </source>
</evidence>
<keyword evidence="15" id="KW-0813">Transport</keyword>
<feature type="domain" description="Globin" evidence="16">
    <location>
        <begin position="1"/>
        <end position="138"/>
    </location>
</feature>
<dbReference type="InterPro" id="IPR012292">
    <property type="entry name" value="Globin/Proto"/>
</dbReference>
<dbReference type="Pfam" id="PF00970">
    <property type="entry name" value="FAD_binding_6"/>
    <property type="match status" value="1"/>
</dbReference>
<dbReference type="InterPro" id="IPR017938">
    <property type="entry name" value="Riboflavin_synthase-like_b-brl"/>
</dbReference>
<keyword evidence="9" id="KW-0408">Iron</keyword>
<keyword evidence="10" id="KW-0520">NAD</keyword>
<comment type="function">
    <text evidence="11">Is involved in NO detoxification in an aerobic process, termed nitric oxide dioxygenase (NOD) reaction that utilizes O(2) and NAD(P)H to convert NO to nitrate, which protects the bacterium from various noxious nitrogen compounds. Therefore, plays a central role in the inducible response to nitrosative stress.</text>
</comment>
<evidence type="ECO:0000256" key="13">
    <source>
        <dbReference type="ARBA" id="ARBA00048649"/>
    </source>
</evidence>
<evidence type="ECO:0000256" key="6">
    <source>
        <dbReference type="ARBA" id="ARBA00022621"/>
    </source>
</evidence>
<dbReference type="SUPFAM" id="SSF63380">
    <property type="entry name" value="Riboflavin synthase domain-like"/>
    <property type="match status" value="1"/>
</dbReference>
<dbReference type="PROSITE" id="PS01033">
    <property type="entry name" value="GLOBIN"/>
    <property type="match status" value="1"/>
</dbReference>
<protein>
    <recommendedName>
        <fullName evidence="3">nitric oxide dioxygenase</fullName>
        <ecNumber evidence="3">1.14.12.17</ecNumber>
    </recommendedName>
</protein>
<dbReference type="EC" id="1.14.12.17" evidence="3"/>
<dbReference type="PRINTS" id="PR00410">
    <property type="entry name" value="PHEHYDRXLASE"/>
</dbReference>
<dbReference type="EMBL" id="JBCGCU010000013">
    <property type="protein sequence ID" value="MEM0516046.1"/>
    <property type="molecule type" value="Genomic_DNA"/>
</dbReference>
<evidence type="ECO:0000256" key="9">
    <source>
        <dbReference type="ARBA" id="ARBA00023004"/>
    </source>
</evidence>
<evidence type="ECO:0000256" key="4">
    <source>
        <dbReference type="ARBA" id="ARBA00022575"/>
    </source>
</evidence>
<comment type="cofactor">
    <cofactor evidence="12">
        <name>[2Fe-2S] cluster</name>
        <dbReference type="ChEBI" id="CHEBI:190135"/>
    </cofactor>
</comment>
<evidence type="ECO:0000256" key="5">
    <source>
        <dbReference type="ARBA" id="ARBA00022617"/>
    </source>
</evidence>
<dbReference type="PANTHER" id="PTHR43396:SF3">
    <property type="entry name" value="FLAVOHEMOPROTEIN"/>
    <property type="match status" value="1"/>
</dbReference>